<organism evidence="1 2">
    <name type="scientific">Symbiodinium pilosum</name>
    <name type="common">Dinoflagellate</name>
    <dbReference type="NCBI Taxonomy" id="2952"/>
    <lineage>
        <taxon>Eukaryota</taxon>
        <taxon>Sar</taxon>
        <taxon>Alveolata</taxon>
        <taxon>Dinophyceae</taxon>
        <taxon>Suessiales</taxon>
        <taxon>Symbiodiniaceae</taxon>
        <taxon>Symbiodinium</taxon>
    </lineage>
</organism>
<dbReference type="AlphaFoldDB" id="A0A812YLM6"/>
<dbReference type="Proteomes" id="UP000649617">
    <property type="component" value="Unassembled WGS sequence"/>
</dbReference>
<evidence type="ECO:0000313" key="2">
    <source>
        <dbReference type="Proteomes" id="UP000649617"/>
    </source>
</evidence>
<comment type="caution">
    <text evidence="1">The sequence shown here is derived from an EMBL/GenBank/DDBJ whole genome shotgun (WGS) entry which is preliminary data.</text>
</comment>
<evidence type="ECO:0000313" key="1">
    <source>
        <dbReference type="EMBL" id="CAE7782881.1"/>
    </source>
</evidence>
<name>A0A812YLM6_SYMPI</name>
<proteinExistence type="predicted"/>
<sequence>LKLESFTKFVDFILGDKVANLRLPSSSGKEQFPPRPPWTIVLAFEYKLRAEAMRMVVEDGETIAGALEKVVKDPSLKETYFTTPLALHAAEQPSKYRKGPTRHCDIRSCLEKLVPNIVVREFDICRDDKHDLAQANVWEEIYAVLAKPNTVFITSPPCNTHSRARHRKPGPQPLRSSVWPRGFPWLTPPKAAAVEAQTI</sequence>
<gene>
    <name evidence="1" type="ORF">SPIL2461_LOCUS23298</name>
</gene>
<feature type="non-terminal residue" evidence="1">
    <location>
        <position position="1"/>
    </location>
</feature>
<keyword evidence="2" id="KW-1185">Reference proteome</keyword>
<reference evidence="1" key="1">
    <citation type="submission" date="2021-02" db="EMBL/GenBank/DDBJ databases">
        <authorList>
            <person name="Dougan E. K."/>
            <person name="Rhodes N."/>
            <person name="Thang M."/>
            <person name="Chan C."/>
        </authorList>
    </citation>
    <scope>NUCLEOTIDE SEQUENCE</scope>
</reference>
<accession>A0A812YLM6</accession>
<dbReference type="EMBL" id="CAJNIZ010048124">
    <property type="protein sequence ID" value="CAE7782881.1"/>
    <property type="molecule type" value="Genomic_DNA"/>
</dbReference>
<protein>
    <submittedName>
        <fullName evidence="1">Uncharacterized protein</fullName>
    </submittedName>
</protein>